<dbReference type="EMBL" id="VSSQ01068977">
    <property type="protein sequence ID" value="MPN21088.1"/>
    <property type="molecule type" value="Genomic_DNA"/>
</dbReference>
<sequence length="94" mass="10368">MQVPGDFAKGPASPYKLLHRKIKEFFLIRLQMNLAAGLQYPAVNIQLALMGKAAGAVPLLRPGITEIQVYPLHLAFAEILLQLLGVHRQKPQVS</sequence>
<proteinExistence type="predicted"/>
<gene>
    <name evidence="1" type="ORF">SDC9_168467</name>
</gene>
<evidence type="ECO:0000313" key="1">
    <source>
        <dbReference type="EMBL" id="MPN21088.1"/>
    </source>
</evidence>
<reference evidence="1" key="1">
    <citation type="submission" date="2019-08" db="EMBL/GenBank/DDBJ databases">
        <authorList>
            <person name="Kucharzyk K."/>
            <person name="Murdoch R.W."/>
            <person name="Higgins S."/>
            <person name="Loffler F."/>
        </authorList>
    </citation>
    <scope>NUCLEOTIDE SEQUENCE</scope>
</reference>
<protein>
    <submittedName>
        <fullName evidence="1">Uncharacterized protein</fullName>
    </submittedName>
</protein>
<dbReference type="AlphaFoldDB" id="A0A645G2L9"/>
<organism evidence="1">
    <name type="scientific">bioreactor metagenome</name>
    <dbReference type="NCBI Taxonomy" id="1076179"/>
    <lineage>
        <taxon>unclassified sequences</taxon>
        <taxon>metagenomes</taxon>
        <taxon>ecological metagenomes</taxon>
    </lineage>
</organism>
<comment type="caution">
    <text evidence="1">The sequence shown here is derived from an EMBL/GenBank/DDBJ whole genome shotgun (WGS) entry which is preliminary data.</text>
</comment>
<name>A0A645G2L9_9ZZZZ</name>
<accession>A0A645G2L9</accession>